<comment type="caution">
    <text evidence="3">The sequence shown here is derived from an EMBL/GenBank/DDBJ whole genome shotgun (WGS) entry which is preliminary data.</text>
</comment>
<dbReference type="PANTHER" id="PTHR31516:SF9">
    <property type="entry name" value="STABILIZER OF AXONEMAL MICROTUBULES 1"/>
    <property type="match status" value="1"/>
</dbReference>
<organism evidence="3 4">
    <name type="scientific">Diceros bicornis minor</name>
    <name type="common">South-central black rhinoceros</name>
    <dbReference type="NCBI Taxonomy" id="77932"/>
    <lineage>
        <taxon>Eukaryota</taxon>
        <taxon>Metazoa</taxon>
        <taxon>Chordata</taxon>
        <taxon>Craniata</taxon>
        <taxon>Vertebrata</taxon>
        <taxon>Euteleostomi</taxon>
        <taxon>Mammalia</taxon>
        <taxon>Eutheria</taxon>
        <taxon>Laurasiatheria</taxon>
        <taxon>Perissodactyla</taxon>
        <taxon>Rhinocerotidae</taxon>
        <taxon>Diceros</taxon>
    </lineage>
</organism>
<feature type="region of interest" description="Disordered" evidence="2">
    <location>
        <begin position="566"/>
        <end position="587"/>
    </location>
</feature>
<sequence length="587" mass="66505">MGPAKRKCICDLCSCGFLELENGYSSTQSVLHSLQPIAFEDYAREKLGKGSVAYGQFGLSWVEKAVFPPCRLPLEVKIFSLQNAALPATMRPQGDAREGAVKGTGPPALQCVFSFPHHITKFLDTMRHHCPHLPTKIYDKTEKPCLLSEYTENYPLYHSYLPRESFKPKLEYQKGSIPMEGLSTSRRDFGPHKVLPVKIHHPDQFVPSEENMDLLTTYKQDYNPYPICRADPIKPRDSKYPCGDKMECLPTYKADYLPWNQPKRELLRPDHKYRPASTKFDSRTTHQDDYSVKGPVNTMSCKPPVVPKLCNIPLEDLTNYKMSYVAHPVEKCFVYQAEKFRPCETPFESLTTHKEAYRGLMGEPAKSLKPPARPCALDTPFSNTTEFQDKYQAWPTPQMFSKAPVTYVPPEEKMDLLTTVQAHYTHPKGAPAKSCRPVISVKKGGRFESSTTTKDDYKQWASMRTEPVKPIPQLNFPTEPLDCLTTTRAHYVPHPPISTKSCKPHWSVPRGNIPVEGQTTYTISFTPKEMGRCLASYPEPPGYIFEEIDALGHRIYRPVSQTGSRWSSRLSVGDSENPNQQELAVSA</sequence>
<dbReference type="AlphaFoldDB" id="A0A7J7EAG8"/>
<evidence type="ECO:0008006" key="5">
    <source>
        <dbReference type="Google" id="ProtNLM"/>
    </source>
</evidence>
<dbReference type="GO" id="GO:0005879">
    <property type="term" value="C:axonemal microtubule"/>
    <property type="evidence" value="ECO:0007669"/>
    <property type="project" value="TreeGrafter"/>
</dbReference>
<evidence type="ECO:0000313" key="3">
    <source>
        <dbReference type="EMBL" id="KAF5912805.1"/>
    </source>
</evidence>
<dbReference type="EMBL" id="JACDTQ010003801">
    <property type="protein sequence ID" value="KAF5912805.1"/>
    <property type="molecule type" value="Genomic_DNA"/>
</dbReference>
<keyword evidence="4" id="KW-1185">Reference proteome</keyword>
<name>A0A7J7EAG8_DICBM</name>
<dbReference type="GO" id="GO:0008017">
    <property type="term" value="F:microtubule binding"/>
    <property type="evidence" value="ECO:0007669"/>
    <property type="project" value="InterPro"/>
</dbReference>
<comment type="similarity">
    <text evidence="1">Belongs to the FAM154 family.</text>
</comment>
<dbReference type="GO" id="GO:0036064">
    <property type="term" value="C:ciliary basal body"/>
    <property type="evidence" value="ECO:0007669"/>
    <property type="project" value="TreeGrafter"/>
</dbReference>
<reference evidence="3 4" key="1">
    <citation type="journal article" date="2020" name="Mol. Biol. Evol.">
        <title>Interspecific Gene Flow and the Evolution of Specialization in Black and White Rhinoceros.</title>
        <authorList>
            <person name="Moodley Y."/>
            <person name="Westbury M.V."/>
            <person name="Russo I.M."/>
            <person name="Gopalakrishnan S."/>
            <person name="Rakotoarivelo A."/>
            <person name="Olsen R.A."/>
            <person name="Prost S."/>
            <person name="Tunstall T."/>
            <person name="Ryder O.A."/>
            <person name="Dalen L."/>
            <person name="Bruford M.W."/>
        </authorList>
    </citation>
    <scope>NUCLEOTIDE SEQUENCE [LARGE SCALE GENOMIC DNA]</scope>
    <source>
        <strain evidence="3">SBR-YM</strain>
        <tissue evidence="3">Skin</tissue>
    </source>
</reference>
<gene>
    <name evidence="3" type="ORF">HPG69_007795</name>
</gene>
<dbReference type="PANTHER" id="PTHR31516">
    <property type="entry name" value="STABILIZER OF AXONEMAL MICROTUBULES 2"/>
    <property type="match status" value="1"/>
</dbReference>
<proteinExistence type="inferred from homology"/>
<dbReference type="Pfam" id="PF05217">
    <property type="entry name" value="SAXO1-2"/>
    <property type="match status" value="1"/>
</dbReference>
<dbReference type="GO" id="GO:0036126">
    <property type="term" value="C:sperm flagellum"/>
    <property type="evidence" value="ECO:0007669"/>
    <property type="project" value="TreeGrafter"/>
</dbReference>
<evidence type="ECO:0000256" key="2">
    <source>
        <dbReference type="SAM" id="MobiDB-lite"/>
    </source>
</evidence>
<dbReference type="InterPro" id="IPR033336">
    <property type="entry name" value="SAXO1/2"/>
</dbReference>
<evidence type="ECO:0000256" key="1">
    <source>
        <dbReference type="ARBA" id="ARBA00008738"/>
    </source>
</evidence>
<evidence type="ECO:0000313" key="4">
    <source>
        <dbReference type="Proteomes" id="UP000551758"/>
    </source>
</evidence>
<dbReference type="GO" id="GO:0005814">
    <property type="term" value="C:centriole"/>
    <property type="evidence" value="ECO:0007669"/>
    <property type="project" value="TreeGrafter"/>
</dbReference>
<dbReference type="Proteomes" id="UP000551758">
    <property type="component" value="Unassembled WGS sequence"/>
</dbReference>
<protein>
    <recommendedName>
        <fullName evidence="5">Stabilizer of axonemal microtubules 1</fullName>
    </recommendedName>
</protein>
<accession>A0A7J7EAG8</accession>